<dbReference type="Pfam" id="PF01148">
    <property type="entry name" value="CTP_transf_1"/>
    <property type="match status" value="1"/>
</dbReference>
<feature type="transmembrane region" description="Helical" evidence="19">
    <location>
        <begin position="12"/>
        <end position="45"/>
    </location>
</feature>
<evidence type="ECO:0000256" key="19">
    <source>
        <dbReference type="SAM" id="Phobius"/>
    </source>
</evidence>
<evidence type="ECO:0000256" key="10">
    <source>
        <dbReference type="ARBA" id="ARBA00022679"/>
    </source>
</evidence>
<evidence type="ECO:0000256" key="12">
    <source>
        <dbReference type="ARBA" id="ARBA00022695"/>
    </source>
</evidence>
<comment type="similarity">
    <text evidence="5 18">Belongs to the CDS family.</text>
</comment>
<dbReference type="GO" id="GO:0005886">
    <property type="term" value="C:plasma membrane"/>
    <property type="evidence" value="ECO:0007669"/>
    <property type="project" value="UniProtKB-SubCell"/>
</dbReference>
<evidence type="ECO:0000256" key="13">
    <source>
        <dbReference type="ARBA" id="ARBA00022989"/>
    </source>
</evidence>
<dbReference type="UniPathway" id="UPA00557">
    <property type="reaction ID" value="UER00614"/>
</dbReference>
<accession>A0A2I0R1Y3</accession>
<dbReference type="PANTHER" id="PTHR46382:SF1">
    <property type="entry name" value="PHOSPHATIDATE CYTIDYLYLTRANSFERASE"/>
    <property type="match status" value="1"/>
</dbReference>
<keyword evidence="9" id="KW-0444">Lipid biosynthesis</keyword>
<keyword evidence="10 18" id="KW-0808">Transferase</keyword>
<keyword evidence="15 19" id="KW-0472">Membrane</keyword>
<feature type="transmembrane region" description="Helical" evidence="19">
    <location>
        <begin position="80"/>
        <end position="101"/>
    </location>
</feature>
<evidence type="ECO:0000313" key="21">
    <source>
        <dbReference type="Proteomes" id="UP000236654"/>
    </source>
</evidence>
<feature type="transmembrane region" description="Helical" evidence="19">
    <location>
        <begin position="209"/>
        <end position="228"/>
    </location>
</feature>
<evidence type="ECO:0000256" key="2">
    <source>
        <dbReference type="ARBA" id="ARBA00004651"/>
    </source>
</evidence>
<keyword evidence="13 19" id="KW-1133">Transmembrane helix</keyword>
<dbReference type="EC" id="2.7.7.41" evidence="6 18"/>
<feature type="transmembrane region" description="Helical" evidence="19">
    <location>
        <begin position="141"/>
        <end position="162"/>
    </location>
</feature>
<dbReference type="Proteomes" id="UP000236654">
    <property type="component" value="Unassembled WGS sequence"/>
</dbReference>
<dbReference type="PROSITE" id="PS01315">
    <property type="entry name" value="CDS"/>
    <property type="match status" value="1"/>
</dbReference>
<dbReference type="InterPro" id="IPR000374">
    <property type="entry name" value="PC_trans"/>
</dbReference>
<dbReference type="AlphaFoldDB" id="A0A2I0R1Y3"/>
<evidence type="ECO:0000256" key="15">
    <source>
        <dbReference type="ARBA" id="ARBA00023136"/>
    </source>
</evidence>
<feature type="transmembrane region" description="Helical" evidence="19">
    <location>
        <begin position="57"/>
        <end position="74"/>
    </location>
</feature>
<evidence type="ECO:0000256" key="16">
    <source>
        <dbReference type="ARBA" id="ARBA00023209"/>
    </source>
</evidence>
<comment type="subcellular location">
    <subcellularLocation>
        <location evidence="2">Cell membrane</location>
        <topology evidence="2">Multi-pass membrane protein</topology>
    </subcellularLocation>
</comment>
<feature type="transmembrane region" description="Helical" evidence="19">
    <location>
        <begin position="249"/>
        <end position="270"/>
    </location>
</feature>
<keyword evidence="17" id="KW-1208">Phospholipid metabolism</keyword>
<comment type="pathway">
    <text evidence="3 18">Phospholipid metabolism; CDP-diacylglycerol biosynthesis; CDP-diacylglycerol from sn-glycerol 3-phosphate: step 3/3.</text>
</comment>
<dbReference type="OrthoDB" id="9799199at2"/>
<keyword evidence="12 18" id="KW-0548">Nucleotidyltransferase</keyword>
<dbReference type="RefSeq" id="WP_101334768.1">
    <property type="nucleotide sequence ID" value="NZ_PJNI01000009.1"/>
</dbReference>
<dbReference type="PANTHER" id="PTHR46382">
    <property type="entry name" value="PHOSPHATIDATE CYTIDYLYLTRANSFERASE"/>
    <property type="match status" value="1"/>
</dbReference>
<protein>
    <recommendedName>
        <fullName evidence="7 18">Phosphatidate cytidylyltransferase</fullName>
        <ecNumber evidence="6 18">2.7.7.41</ecNumber>
    </recommendedName>
</protein>
<evidence type="ECO:0000256" key="7">
    <source>
        <dbReference type="ARBA" id="ARBA00019373"/>
    </source>
</evidence>
<feature type="transmembrane region" description="Helical" evidence="19">
    <location>
        <begin position="108"/>
        <end position="129"/>
    </location>
</feature>
<evidence type="ECO:0000256" key="14">
    <source>
        <dbReference type="ARBA" id="ARBA00023098"/>
    </source>
</evidence>
<reference evidence="20 21" key="1">
    <citation type="submission" date="2017-12" db="EMBL/GenBank/DDBJ databases">
        <title>The draft genome sequence of Brumimicrobium saltpan LHR20.</title>
        <authorList>
            <person name="Do Z.-J."/>
            <person name="Luo H.-R."/>
        </authorList>
    </citation>
    <scope>NUCLEOTIDE SEQUENCE [LARGE SCALE GENOMIC DNA]</scope>
    <source>
        <strain evidence="20 21">LHR20</strain>
    </source>
</reference>
<comment type="catalytic activity">
    <reaction evidence="1 18">
        <text>a 1,2-diacyl-sn-glycero-3-phosphate + CTP + H(+) = a CDP-1,2-diacyl-sn-glycerol + diphosphate</text>
        <dbReference type="Rhea" id="RHEA:16229"/>
        <dbReference type="ChEBI" id="CHEBI:15378"/>
        <dbReference type="ChEBI" id="CHEBI:33019"/>
        <dbReference type="ChEBI" id="CHEBI:37563"/>
        <dbReference type="ChEBI" id="CHEBI:58332"/>
        <dbReference type="ChEBI" id="CHEBI:58608"/>
        <dbReference type="EC" id="2.7.7.41"/>
    </reaction>
</comment>
<keyword evidence="21" id="KW-1185">Reference proteome</keyword>
<evidence type="ECO:0000256" key="17">
    <source>
        <dbReference type="ARBA" id="ARBA00023264"/>
    </source>
</evidence>
<keyword evidence="11 18" id="KW-0812">Transmembrane</keyword>
<keyword evidence="8" id="KW-1003">Cell membrane</keyword>
<dbReference type="EMBL" id="PJNI01000009">
    <property type="protein sequence ID" value="PKR80598.1"/>
    <property type="molecule type" value="Genomic_DNA"/>
</dbReference>
<keyword evidence="14" id="KW-0443">Lipid metabolism</keyword>
<proteinExistence type="inferred from homology"/>
<evidence type="ECO:0000256" key="5">
    <source>
        <dbReference type="ARBA" id="ARBA00010185"/>
    </source>
</evidence>
<evidence type="ECO:0000313" key="20">
    <source>
        <dbReference type="EMBL" id="PKR80598.1"/>
    </source>
</evidence>
<comment type="pathway">
    <text evidence="4">Lipid metabolism.</text>
</comment>
<feature type="transmembrane region" description="Helical" evidence="19">
    <location>
        <begin position="183"/>
        <end position="203"/>
    </location>
</feature>
<evidence type="ECO:0000256" key="9">
    <source>
        <dbReference type="ARBA" id="ARBA00022516"/>
    </source>
</evidence>
<evidence type="ECO:0000256" key="8">
    <source>
        <dbReference type="ARBA" id="ARBA00022475"/>
    </source>
</evidence>
<evidence type="ECO:0000256" key="6">
    <source>
        <dbReference type="ARBA" id="ARBA00012487"/>
    </source>
</evidence>
<evidence type="ECO:0000256" key="11">
    <source>
        <dbReference type="ARBA" id="ARBA00022692"/>
    </source>
</evidence>
<keyword evidence="16" id="KW-0594">Phospholipid biosynthesis</keyword>
<comment type="caution">
    <text evidence="20">The sequence shown here is derived from an EMBL/GenBank/DDBJ whole genome shotgun (WGS) entry which is preliminary data.</text>
</comment>
<organism evidence="20 21">
    <name type="scientific">Brumimicrobium salinarum</name>
    <dbReference type="NCBI Taxonomy" id="2058658"/>
    <lineage>
        <taxon>Bacteria</taxon>
        <taxon>Pseudomonadati</taxon>
        <taxon>Bacteroidota</taxon>
        <taxon>Flavobacteriia</taxon>
        <taxon>Flavobacteriales</taxon>
        <taxon>Crocinitomicaceae</taxon>
        <taxon>Brumimicrobium</taxon>
    </lineage>
</organism>
<evidence type="ECO:0000256" key="1">
    <source>
        <dbReference type="ARBA" id="ARBA00001698"/>
    </source>
</evidence>
<dbReference type="GO" id="GO:0016024">
    <property type="term" value="P:CDP-diacylglycerol biosynthetic process"/>
    <property type="evidence" value="ECO:0007669"/>
    <property type="project" value="UniProtKB-UniPathway"/>
</dbReference>
<name>A0A2I0R1Y3_9FLAO</name>
<evidence type="ECO:0000256" key="3">
    <source>
        <dbReference type="ARBA" id="ARBA00005119"/>
    </source>
</evidence>
<evidence type="ECO:0000256" key="18">
    <source>
        <dbReference type="RuleBase" id="RU003938"/>
    </source>
</evidence>
<sequence>MSNLVTRAVWGALFVVVVISSFLVGQNATAIILGFFMTIGIYEFYRFFKYSKLVKPLIPIGILGGLGLYITLILKDLSLFNFDIYLFLIPLLFLPFISIVVRKTAHPLFDLAITFFPWIYIVFPFFLMFQIFNHAIPEQPQWVLILGLFIMIWSNDSFAYLTGRTFGKTKLIERISPKKSWEGAVGGFIFTILAGITYCFFIGGDFLFWIVAAGFVSPAGIIGDLIESKFKRLVDVKDSGTILPGHGGILDRFDAVIYAAPLFYFLILLFY</sequence>
<gene>
    <name evidence="20" type="ORF">CW751_09500</name>
</gene>
<dbReference type="GO" id="GO:0004605">
    <property type="term" value="F:phosphatidate cytidylyltransferase activity"/>
    <property type="evidence" value="ECO:0007669"/>
    <property type="project" value="UniProtKB-EC"/>
</dbReference>
<evidence type="ECO:0000256" key="4">
    <source>
        <dbReference type="ARBA" id="ARBA00005189"/>
    </source>
</evidence>